<keyword evidence="3" id="KW-1185">Reference proteome</keyword>
<evidence type="ECO:0000313" key="2">
    <source>
        <dbReference type="EMBL" id="MFC3230565.1"/>
    </source>
</evidence>
<proteinExistence type="predicted"/>
<dbReference type="Gene3D" id="1.20.120.520">
    <property type="entry name" value="nmb1532 protein domain like"/>
    <property type="match status" value="1"/>
</dbReference>
<gene>
    <name evidence="2" type="ORF">ACFOGJ_25175</name>
</gene>
<name>A0ABV7L8F8_9PROT</name>
<organism evidence="2 3">
    <name type="scientific">Marinibaculum pumilum</name>
    <dbReference type="NCBI Taxonomy" id="1766165"/>
    <lineage>
        <taxon>Bacteria</taxon>
        <taxon>Pseudomonadati</taxon>
        <taxon>Pseudomonadota</taxon>
        <taxon>Alphaproteobacteria</taxon>
        <taxon>Rhodospirillales</taxon>
        <taxon>Rhodospirillaceae</taxon>
        <taxon>Marinibaculum</taxon>
    </lineage>
</organism>
<dbReference type="RefSeq" id="WP_379905848.1">
    <property type="nucleotide sequence ID" value="NZ_JBHRTR010000048.1"/>
</dbReference>
<dbReference type="Proteomes" id="UP001595528">
    <property type="component" value="Unassembled WGS sequence"/>
</dbReference>
<dbReference type="InterPro" id="IPR012312">
    <property type="entry name" value="Hemerythrin-like"/>
</dbReference>
<comment type="caution">
    <text evidence="2">The sequence shown here is derived from an EMBL/GenBank/DDBJ whole genome shotgun (WGS) entry which is preliminary data.</text>
</comment>
<dbReference type="CDD" id="cd12108">
    <property type="entry name" value="Hr-like"/>
    <property type="match status" value="1"/>
</dbReference>
<evidence type="ECO:0000259" key="1">
    <source>
        <dbReference type="Pfam" id="PF01814"/>
    </source>
</evidence>
<dbReference type="Pfam" id="PF01814">
    <property type="entry name" value="Hemerythrin"/>
    <property type="match status" value="1"/>
</dbReference>
<dbReference type="PANTHER" id="PTHR35585:SF1">
    <property type="entry name" value="HHE DOMAIN PROTEIN (AFU_ORTHOLOGUE AFUA_4G00730)"/>
    <property type="match status" value="1"/>
</dbReference>
<dbReference type="PANTHER" id="PTHR35585">
    <property type="entry name" value="HHE DOMAIN PROTEIN (AFU_ORTHOLOGUE AFUA_4G00730)"/>
    <property type="match status" value="1"/>
</dbReference>
<dbReference type="EMBL" id="JBHRTR010000048">
    <property type="protein sequence ID" value="MFC3230565.1"/>
    <property type="molecule type" value="Genomic_DNA"/>
</dbReference>
<accession>A0ABV7L8F8</accession>
<evidence type="ECO:0000313" key="3">
    <source>
        <dbReference type="Proteomes" id="UP001595528"/>
    </source>
</evidence>
<protein>
    <submittedName>
        <fullName evidence="2">Hemerythrin domain-containing protein</fullName>
    </submittedName>
</protein>
<reference evidence="3" key="1">
    <citation type="journal article" date="2019" name="Int. J. Syst. Evol. Microbiol.">
        <title>The Global Catalogue of Microorganisms (GCM) 10K type strain sequencing project: providing services to taxonomists for standard genome sequencing and annotation.</title>
        <authorList>
            <consortium name="The Broad Institute Genomics Platform"/>
            <consortium name="The Broad Institute Genome Sequencing Center for Infectious Disease"/>
            <person name="Wu L."/>
            <person name="Ma J."/>
        </authorList>
    </citation>
    <scope>NUCLEOTIDE SEQUENCE [LARGE SCALE GENOMIC DNA]</scope>
    <source>
        <strain evidence="3">KCTC 42964</strain>
    </source>
</reference>
<sequence>MKIYDAIKRDHDHHRQLLDALASTSGDSDERRAAWSTFFYDVKAHAAAEEETFYARLMATTHGQPDARHSVHEHQSLDEIMDELNDMDMSSPGWLLRFKTLQDEYKHHIDEEEEELFASAREQIGADSDGRLGHAFRSRKAQEVGLVDRKMEEAVED</sequence>
<feature type="domain" description="Hemerythrin-like" evidence="1">
    <location>
        <begin position="3"/>
        <end position="118"/>
    </location>
</feature>